<dbReference type="InterPro" id="IPR051487">
    <property type="entry name" value="Ser/Thr_Proteases_Immune/Dev"/>
</dbReference>
<evidence type="ECO:0000313" key="6">
    <source>
        <dbReference type="WBParaSite" id="SBAD_0000887701-mRNA-1"/>
    </source>
</evidence>
<comment type="similarity">
    <text evidence="2">Belongs to the peptidase S1 family. CLIP subfamily.</text>
</comment>
<dbReference type="InterPro" id="IPR009003">
    <property type="entry name" value="Peptidase_S1_PA"/>
</dbReference>
<evidence type="ECO:0000313" key="4">
    <source>
        <dbReference type="EMBL" id="VDP17970.1"/>
    </source>
</evidence>
<dbReference type="GO" id="GO:0004252">
    <property type="term" value="F:serine-type endopeptidase activity"/>
    <property type="evidence" value="ECO:0007669"/>
    <property type="project" value="InterPro"/>
</dbReference>
<accession>A0A183IY68</accession>
<dbReference type="InterPro" id="IPR001254">
    <property type="entry name" value="Trypsin_dom"/>
</dbReference>
<dbReference type="GO" id="GO:0006508">
    <property type="term" value="P:proteolysis"/>
    <property type="evidence" value="ECO:0007669"/>
    <property type="project" value="InterPro"/>
</dbReference>
<reference evidence="6" key="1">
    <citation type="submission" date="2016-06" db="UniProtKB">
        <authorList>
            <consortium name="WormBaseParasite"/>
        </authorList>
    </citation>
    <scope>IDENTIFICATION</scope>
</reference>
<dbReference type="Proteomes" id="UP000270296">
    <property type="component" value="Unassembled WGS sequence"/>
</dbReference>
<evidence type="ECO:0000256" key="2">
    <source>
        <dbReference type="ARBA" id="ARBA00024195"/>
    </source>
</evidence>
<dbReference type="SUPFAM" id="SSF50494">
    <property type="entry name" value="Trypsin-like serine proteases"/>
    <property type="match status" value="1"/>
</dbReference>
<dbReference type="OrthoDB" id="10012881at2759"/>
<dbReference type="SMART" id="SM00020">
    <property type="entry name" value="Tryp_SPc"/>
    <property type="match status" value="1"/>
</dbReference>
<dbReference type="EMBL" id="UZAM01011739">
    <property type="protein sequence ID" value="VDP17970.1"/>
    <property type="molecule type" value="Genomic_DNA"/>
</dbReference>
<name>A0A183IY68_9BILA</name>
<dbReference type="InterPro" id="IPR043504">
    <property type="entry name" value="Peptidase_S1_PA_chymotrypsin"/>
</dbReference>
<proteinExistence type="inferred from homology"/>
<dbReference type="PANTHER" id="PTHR24256">
    <property type="entry name" value="TRYPTASE-RELATED"/>
    <property type="match status" value="1"/>
</dbReference>
<keyword evidence="1" id="KW-1015">Disulfide bond</keyword>
<gene>
    <name evidence="4" type="ORF">SBAD_LOCUS8566</name>
</gene>
<evidence type="ECO:0000313" key="5">
    <source>
        <dbReference type="Proteomes" id="UP000270296"/>
    </source>
</evidence>
<feature type="domain" description="Peptidase S1" evidence="3">
    <location>
        <begin position="1"/>
        <end position="179"/>
    </location>
</feature>
<evidence type="ECO:0000256" key="1">
    <source>
        <dbReference type="ARBA" id="ARBA00023157"/>
    </source>
</evidence>
<reference evidence="4 5" key="2">
    <citation type="submission" date="2018-11" db="EMBL/GenBank/DDBJ databases">
        <authorList>
            <consortium name="Pathogen Informatics"/>
        </authorList>
    </citation>
    <scope>NUCLEOTIDE SEQUENCE [LARGE SCALE GENOMIC DNA]</scope>
</reference>
<dbReference type="Pfam" id="PF00089">
    <property type="entry name" value="Trypsin"/>
    <property type="match status" value="1"/>
</dbReference>
<sequence length="190" mass="20857">MAGSLQNATTLEVQGIIGHQLYDALTHENNIALLKLKTKLKFDQSTRRIILSDSQPPIGTVCRASGWDCTGIASPQEHFPNHLRSADLPIADCSDCTGSGKSEMKPIIPKGTVCAGNVQKEKLICHGDIGGPFHCRLNDGRRFLRGIMIYEVNIPGELVCPVTFTSIAHHLEWIRFHTRDTVSKTRLTAG</sequence>
<dbReference type="AlphaFoldDB" id="A0A183IY68"/>
<dbReference type="PROSITE" id="PS50240">
    <property type="entry name" value="TRYPSIN_DOM"/>
    <property type="match status" value="1"/>
</dbReference>
<evidence type="ECO:0000259" key="3">
    <source>
        <dbReference type="PROSITE" id="PS50240"/>
    </source>
</evidence>
<keyword evidence="5" id="KW-1185">Reference proteome</keyword>
<protein>
    <submittedName>
        <fullName evidence="6">Peptidase S1 domain-containing protein</fullName>
    </submittedName>
</protein>
<organism evidence="6">
    <name type="scientific">Soboliphyme baturini</name>
    <dbReference type="NCBI Taxonomy" id="241478"/>
    <lineage>
        <taxon>Eukaryota</taxon>
        <taxon>Metazoa</taxon>
        <taxon>Ecdysozoa</taxon>
        <taxon>Nematoda</taxon>
        <taxon>Enoplea</taxon>
        <taxon>Dorylaimia</taxon>
        <taxon>Dioctophymatida</taxon>
        <taxon>Dioctophymatoidea</taxon>
        <taxon>Soboliphymatidae</taxon>
        <taxon>Soboliphyme</taxon>
    </lineage>
</organism>
<dbReference type="WBParaSite" id="SBAD_0000887701-mRNA-1">
    <property type="protein sequence ID" value="SBAD_0000887701-mRNA-1"/>
    <property type="gene ID" value="SBAD_0000887701"/>
</dbReference>
<dbReference type="Gene3D" id="2.40.10.10">
    <property type="entry name" value="Trypsin-like serine proteases"/>
    <property type="match status" value="1"/>
</dbReference>